<evidence type="ECO:0000256" key="1">
    <source>
        <dbReference type="ARBA" id="ARBA00022512"/>
    </source>
</evidence>
<organism evidence="8 9">
    <name type="scientific">Companilactobacillus zhachilii</name>
    <dbReference type="NCBI Taxonomy" id="2304606"/>
    <lineage>
        <taxon>Bacteria</taxon>
        <taxon>Bacillati</taxon>
        <taxon>Bacillota</taxon>
        <taxon>Bacilli</taxon>
        <taxon>Lactobacillales</taxon>
        <taxon>Lactobacillaceae</taxon>
        <taxon>Companilactobacillus</taxon>
    </lineage>
</organism>
<evidence type="ECO:0000256" key="4">
    <source>
        <dbReference type="ARBA" id="ARBA00023088"/>
    </source>
</evidence>
<dbReference type="AlphaFoldDB" id="A0A386PRV6"/>
<evidence type="ECO:0000313" key="9">
    <source>
        <dbReference type="Proteomes" id="UP000267208"/>
    </source>
</evidence>
<name>A0A386PRV6_9LACO</name>
<evidence type="ECO:0000256" key="6">
    <source>
        <dbReference type="SAM" id="Phobius"/>
    </source>
</evidence>
<dbReference type="EMBL" id="CP031933">
    <property type="protein sequence ID" value="AYE37908.1"/>
    <property type="molecule type" value="Genomic_DNA"/>
</dbReference>
<keyword evidence="4" id="KW-0572">Peptidoglycan-anchor</keyword>
<dbReference type="OrthoDB" id="2271539at2"/>
<sequence length="580" mass="63052">MKRKVMLTAAGLSIGLGAAKSVVHAPILPDLLKARSLDAADLGELEKNFSILNRINNDAVQDGGKAKDDFPTANNNLLNYAAYFHIFANSASLNVHTNGNVAVGVFDGVDNFGTKIHEKTLEKDIHYIQDLSKIANSSFVDKTDTRNNKVVFGNSLKLDTLGHKLTVNGIDLDHLSLEELYQDKDDNKYIDFDIAFSFLRSQSTNLSGMESEKEQVTNTQFPDFNKRVIELKDYTPNKDNIIVVNLSSEVLKMNTPIIIDGIDKDKAGTTVIINVDTNGDNEYSMQSPIKIRYNDGTERNNHETEHFDDNHLLWNFYNSQANDKLYRGVIEMNATFQGSVLAPAATVNVHHNLDGNIVANDVNIVGGETHRWDFQDESDEVTVIPDPDPTDPENPGPKDPDPTDPEDPDPKDPDPTNPEDPDPKDPDPTDPEDPGPTDPDTPDPDDLDIDDPNLKPDTDGGAENPDPDDLDIDDPNLKPDTDGGAENPFPDLTPDNENSAGGETVTQGVSNPDNPLTTTRVETLAREVSANSSTPSSGSAVTNSASEGFLPRTGVVKSGALGLLGAALMTVIGVFGYKRK</sequence>
<dbReference type="NCBIfam" id="TIGR04215">
    <property type="entry name" value="choice_anch_A"/>
    <property type="match status" value="1"/>
</dbReference>
<evidence type="ECO:0000259" key="7">
    <source>
        <dbReference type="PROSITE" id="PS50847"/>
    </source>
</evidence>
<keyword evidence="3" id="KW-0732">Signal</keyword>
<dbReference type="InterPro" id="IPR026588">
    <property type="entry name" value="Choice_anch_A"/>
</dbReference>
<gene>
    <name evidence="8" type="ORF">D1B17_04395</name>
</gene>
<protein>
    <submittedName>
        <fullName evidence="8">Choice-of-anchor A family protein</fullName>
    </submittedName>
</protein>
<keyword evidence="6" id="KW-1133">Transmembrane helix</keyword>
<accession>A0A386PRV6</accession>
<feature type="domain" description="Gram-positive cocci surface proteins LPxTG" evidence="7">
    <location>
        <begin position="550"/>
        <end position="580"/>
    </location>
</feature>
<dbReference type="InterPro" id="IPR019931">
    <property type="entry name" value="LPXTG_anchor"/>
</dbReference>
<dbReference type="Pfam" id="PF20597">
    <property type="entry name" value="pAdhesive_15"/>
    <property type="match status" value="1"/>
</dbReference>
<keyword evidence="6" id="KW-0812">Transmembrane</keyword>
<dbReference type="KEGG" id="lzh:D1B17_04395"/>
<feature type="compositionally biased region" description="Acidic residues" evidence="5">
    <location>
        <begin position="465"/>
        <end position="474"/>
    </location>
</feature>
<proteinExistence type="predicted"/>
<keyword evidence="1" id="KW-0134">Cell wall</keyword>
<evidence type="ECO:0000313" key="8">
    <source>
        <dbReference type="EMBL" id="AYE37908.1"/>
    </source>
</evidence>
<reference evidence="9" key="1">
    <citation type="submission" date="2018-08" db="EMBL/GenBank/DDBJ databases">
        <title>Genome of Lactobacillus sp. HBUAS52074.</title>
        <authorList>
            <person name="Guo Z."/>
            <person name="Zhang Z.D."/>
        </authorList>
    </citation>
    <scope>NUCLEOTIDE SEQUENCE [LARGE SCALE GENOMIC DNA]</scope>
    <source>
        <strain evidence="9">HBUAS52074</strain>
    </source>
</reference>
<keyword evidence="6" id="KW-0472">Membrane</keyword>
<evidence type="ECO:0000256" key="5">
    <source>
        <dbReference type="SAM" id="MobiDB-lite"/>
    </source>
</evidence>
<dbReference type="PROSITE" id="PS50847">
    <property type="entry name" value="GRAM_POS_ANCHORING"/>
    <property type="match status" value="1"/>
</dbReference>
<evidence type="ECO:0000256" key="2">
    <source>
        <dbReference type="ARBA" id="ARBA00022525"/>
    </source>
</evidence>
<dbReference type="NCBIfam" id="TIGR01167">
    <property type="entry name" value="LPXTG_anchor"/>
    <property type="match status" value="1"/>
</dbReference>
<feature type="transmembrane region" description="Helical" evidence="6">
    <location>
        <begin position="559"/>
        <end position="577"/>
    </location>
</feature>
<keyword evidence="2" id="KW-0964">Secreted</keyword>
<keyword evidence="9" id="KW-1185">Reference proteome</keyword>
<feature type="compositionally biased region" description="Low complexity" evidence="5">
    <location>
        <begin position="528"/>
        <end position="544"/>
    </location>
</feature>
<feature type="compositionally biased region" description="Acidic residues" evidence="5">
    <location>
        <begin position="428"/>
        <end position="451"/>
    </location>
</feature>
<dbReference type="Proteomes" id="UP000267208">
    <property type="component" value="Chromosome"/>
</dbReference>
<feature type="compositionally biased region" description="Polar residues" evidence="5">
    <location>
        <begin position="495"/>
        <end position="521"/>
    </location>
</feature>
<dbReference type="RefSeq" id="WP_120142155.1">
    <property type="nucleotide sequence ID" value="NZ_CP031933.2"/>
</dbReference>
<evidence type="ECO:0000256" key="3">
    <source>
        <dbReference type="ARBA" id="ARBA00022729"/>
    </source>
</evidence>
<feature type="region of interest" description="Disordered" evidence="5">
    <location>
        <begin position="374"/>
        <end position="550"/>
    </location>
</feature>